<evidence type="ECO:0000256" key="1">
    <source>
        <dbReference type="ARBA" id="ARBA00023015"/>
    </source>
</evidence>
<dbReference type="InterPro" id="IPR035965">
    <property type="entry name" value="PAS-like_dom_sf"/>
</dbReference>
<dbReference type="Proteomes" id="UP001596388">
    <property type="component" value="Unassembled WGS sequence"/>
</dbReference>
<dbReference type="PANTHER" id="PTHR34236">
    <property type="entry name" value="DIMETHYL SULFOXIDE REDUCTASE TRANSCRIPTIONAL ACTIVATOR"/>
    <property type="match status" value="1"/>
</dbReference>
<dbReference type="InterPro" id="IPR000014">
    <property type="entry name" value="PAS"/>
</dbReference>
<dbReference type="Pfam" id="PF08448">
    <property type="entry name" value="PAS_4"/>
    <property type="match status" value="1"/>
</dbReference>
<dbReference type="SMART" id="SM00065">
    <property type="entry name" value="GAF"/>
    <property type="match status" value="2"/>
</dbReference>
<feature type="domain" description="GAF" evidence="4">
    <location>
        <begin position="521"/>
        <end position="660"/>
    </location>
</feature>
<evidence type="ECO:0000313" key="6">
    <source>
        <dbReference type="Proteomes" id="UP001596388"/>
    </source>
</evidence>
<dbReference type="Pfam" id="PF15915">
    <property type="entry name" value="BAT"/>
    <property type="match status" value="1"/>
</dbReference>
<dbReference type="GeneID" id="79269594"/>
<evidence type="ECO:0000256" key="3">
    <source>
        <dbReference type="SAM" id="MobiDB-lite"/>
    </source>
</evidence>
<evidence type="ECO:0000313" key="5">
    <source>
        <dbReference type="EMBL" id="MFC7096516.1"/>
    </source>
</evidence>
<dbReference type="InterPro" id="IPR031803">
    <property type="entry name" value="BAT_GAF/HTH-assoc"/>
</dbReference>
<accession>A0ABD5WW31</accession>
<dbReference type="SUPFAM" id="SSF55785">
    <property type="entry name" value="PYP-like sensor domain (PAS domain)"/>
    <property type="match status" value="3"/>
</dbReference>
<feature type="domain" description="GAF" evidence="4">
    <location>
        <begin position="688"/>
        <end position="840"/>
    </location>
</feature>
<keyword evidence="6" id="KW-1185">Reference proteome</keyword>
<evidence type="ECO:0000259" key="4">
    <source>
        <dbReference type="SMART" id="SM00065"/>
    </source>
</evidence>
<dbReference type="AlphaFoldDB" id="A0ABD5WW31"/>
<dbReference type="Pfam" id="PF13188">
    <property type="entry name" value="PAS_8"/>
    <property type="match status" value="1"/>
</dbReference>
<protein>
    <submittedName>
        <fullName evidence="5">Bacterio-opsin activator domain-containing protein</fullName>
    </submittedName>
</protein>
<dbReference type="EMBL" id="JBHTAG010000002">
    <property type="protein sequence ID" value="MFC7096516.1"/>
    <property type="molecule type" value="Genomic_DNA"/>
</dbReference>
<sequence length="1061" mass="117892">MASLTPSLATVRAAFDRLGPPGTPFTTPEIAAEFDCSDRTIYNRLDALVEEGAIETKKVGARGRVWWRPVGDRADDVPDAPERSGSSAPPHAQFPGSTVDNEMADRIRAFEWAETPLGPIDEWPTELHNAVSLMLGADEAIGIYWGDDLTLLYNDPARDVIGVKHPDALGQPARSVFPEAWETLGPIHERVLAGEGPVKHDELLLPIKRSDEVEDSWWDTSYNPIPLADGSIGGVFNIAVDVTDRVRAEQTLSETEHRLQVALNAAEMGTWEWNLDTQMVCADDAMLSLFDLPPTDEPVPVDQFMQNASDAGVAQVEEVPDITFEPGEEIQNDFKLEHLDPPRWISWRGRASDDDPSVLRGVTFDITQRKQAEIERERLLDETEHRYRRLFESIDEGFCIVEVLFDDDEPVDYRFVETNPAFERHTGLTDVEGERMHDLVPDHHDRWSERYGRIARTGEPERFQDQAENLDGRWYDVDAFRIGDPEERTVAILFDDITEQRRTQRALERLTTESRWLMNADAETIPDRVAELTGDVLGVEYAALWRYDDTSGTIREYERHTHSVADLGAVLLPEDFADDVWETFVRDEVDVDDALDVPDTDSTAARLRRRILAPVGRHGVICAGSTEPGAFDERTVNLVETVAATVAAAWDRAESVAALARQNDELAHFERLYSLLWEIDQLLVEADTADAIDEAACERLAASDLYECAWIGDFSADSGTVEPRAWAGIDSTALDDLAAPGDPSAAHENPFAAAVRTGETQVIADIATDPRAGPWRERALERGARSCLGIPLVHDESVYGVLVVYGRSTLHNERDSAVLGDLGKTIAHAIHAVETKVIRQTDSVVELTLQTATADTPLVQLARESGIVIEFRGLVPGTGRDTTVFFTATGADPDEVVAAGEEALAIEELRHLTDRETGSLYKATVVETTLAAQLLDNGSTIRSLTIDEGTATAVVALPETVDVREFVERVRRVVPGLELLARRSQTPSFDTTQHLQTTFEERLTPRQQEVIELAYRSGYFELPRVQTGQELSDALDIAQSTFNYHLRGAERTLLRVLFDQA</sequence>
<reference evidence="5 6" key="1">
    <citation type="journal article" date="2019" name="Int. J. Syst. Evol. Microbiol.">
        <title>The Global Catalogue of Microorganisms (GCM) 10K type strain sequencing project: providing services to taxonomists for standard genome sequencing and annotation.</title>
        <authorList>
            <consortium name="The Broad Institute Genomics Platform"/>
            <consortium name="The Broad Institute Genome Sequencing Center for Infectious Disease"/>
            <person name="Wu L."/>
            <person name="Ma J."/>
        </authorList>
    </citation>
    <scope>NUCLEOTIDE SEQUENCE [LARGE SCALE GENOMIC DNA]</scope>
    <source>
        <strain evidence="5 6">DT55</strain>
    </source>
</reference>
<name>A0ABD5WW31_9EURY</name>
<keyword evidence="1" id="KW-0805">Transcription regulation</keyword>
<dbReference type="RefSeq" id="WP_276239014.1">
    <property type="nucleotide sequence ID" value="NZ_CP119989.1"/>
</dbReference>
<dbReference type="InterPro" id="IPR013656">
    <property type="entry name" value="PAS_4"/>
</dbReference>
<comment type="caution">
    <text evidence="5">The sequence shown here is derived from an EMBL/GenBank/DDBJ whole genome shotgun (WGS) entry which is preliminary data.</text>
</comment>
<proteinExistence type="predicted"/>
<gene>
    <name evidence="5" type="ORF">ACFQKD_04295</name>
</gene>
<dbReference type="InterPro" id="IPR036390">
    <property type="entry name" value="WH_DNA-bd_sf"/>
</dbReference>
<evidence type="ECO:0000256" key="2">
    <source>
        <dbReference type="ARBA" id="ARBA00023163"/>
    </source>
</evidence>
<dbReference type="Gene3D" id="3.30.450.20">
    <property type="entry name" value="PAS domain"/>
    <property type="match status" value="3"/>
</dbReference>
<dbReference type="SUPFAM" id="SSF55781">
    <property type="entry name" value="GAF domain-like"/>
    <property type="match status" value="2"/>
</dbReference>
<feature type="compositionally biased region" description="Basic and acidic residues" evidence="3">
    <location>
        <begin position="71"/>
        <end position="82"/>
    </location>
</feature>
<dbReference type="InterPro" id="IPR007050">
    <property type="entry name" value="HTH_bacterioopsin"/>
</dbReference>
<dbReference type="InterPro" id="IPR029016">
    <property type="entry name" value="GAF-like_dom_sf"/>
</dbReference>
<keyword evidence="2" id="KW-0804">Transcription</keyword>
<dbReference type="NCBIfam" id="TIGR00229">
    <property type="entry name" value="sensory_box"/>
    <property type="match status" value="1"/>
</dbReference>
<dbReference type="Gene3D" id="3.30.450.40">
    <property type="match status" value="2"/>
</dbReference>
<organism evidence="5 6">
    <name type="scientific">Halobaculum marinum</name>
    <dbReference type="NCBI Taxonomy" id="3031996"/>
    <lineage>
        <taxon>Archaea</taxon>
        <taxon>Methanobacteriati</taxon>
        <taxon>Methanobacteriota</taxon>
        <taxon>Stenosarchaea group</taxon>
        <taxon>Halobacteria</taxon>
        <taxon>Halobacteriales</taxon>
        <taxon>Haloferacaceae</taxon>
        <taxon>Halobaculum</taxon>
    </lineage>
</organism>
<feature type="region of interest" description="Disordered" evidence="3">
    <location>
        <begin position="71"/>
        <end position="98"/>
    </location>
</feature>
<dbReference type="Pfam" id="PF13185">
    <property type="entry name" value="GAF_2"/>
    <property type="match status" value="2"/>
</dbReference>
<dbReference type="InterPro" id="IPR003018">
    <property type="entry name" value="GAF"/>
</dbReference>
<dbReference type="PANTHER" id="PTHR34236:SF1">
    <property type="entry name" value="DIMETHYL SULFOXIDE REDUCTASE TRANSCRIPTIONAL ACTIVATOR"/>
    <property type="match status" value="1"/>
</dbReference>
<dbReference type="Pfam" id="PF04967">
    <property type="entry name" value="HTH_10"/>
    <property type="match status" value="1"/>
</dbReference>
<dbReference type="SUPFAM" id="SSF46785">
    <property type="entry name" value="Winged helix' DNA-binding domain"/>
    <property type="match status" value="1"/>
</dbReference>